<dbReference type="EMBL" id="JACHIL010000002">
    <property type="protein sequence ID" value="MBB5090848.1"/>
    <property type="molecule type" value="Genomic_DNA"/>
</dbReference>
<feature type="transmembrane region" description="Helical" evidence="4">
    <location>
        <begin position="145"/>
        <end position="170"/>
    </location>
</feature>
<evidence type="ECO:0000313" key="6">
    <source>
        <dbReference type="EMBL" id="MBB5090848.1"/>
    </source>
</evidence>
<protein>
    <submittedName>
        <fullName evidence="6">MFS family permease</fullName>
    </submittedName>
</protein>
<dbReference type="PANTHER" id="PTHR23537">
    <property type="match status" value="1"/>
</dbReference>
<feature type="transmembrane region" description="Helical" evidence="4">
    <location>
        <begin position="373"/>
        <end position="391"/>
    </location>
</feature>
<keyword evidence="2 4" id="KW-1133">Transmembrane helix</keyword>
<dbReference type="Pfam" id="PF06779">
    <property type="entry name" value="MFS_4"/>
    <property type="match status" value="1"/>
</dbReference>
<accession>A0A7W8AKQ2</accession>
<dbReference type="Gene3D" id="1.20.1250.20">
    <property type="entry name" value="MFS general substrate transporter like domains"/>
    <property type="match status" value="1"/>
</dbReference>
<reference evidence="6 7" key="1">
    <citation type="submission" date="2020-08" db="EMBL/GenBank/DDBJ databases">
        <title>Genomic Encyclopedia of Type Strains, Phase IV (KMG-IV): sequencing the most valuable type-strain genomes for metagenomic binning, comparative biology and taxonomic classification.</title>
        <authorList>
            <person name="Goeker M."/>
        </authorList>
    </citation>
    <scope>NUCLEOTIDE SEQUENCE [LARGE SCALE GENOMIC DNA]</scope>
    <source>
        <strain evidence="6 7">DSM 25620</strain>
    </source>
</reference>
<feature type="transmembrane region" description="Helical" evidence="4">
    <location>
        <begin position="216"/>
        <end position="244"/>
    </location>
</feature>
<dbReference type="InterPro" id="IPR036259">
    <property type="entry name" value="MFS_trans_sf"/>
</dbReference>
<dbReference type="PROSITE" id="PS50850">
    <property type="entry name" value="MFS"/>
    <property type="match status" value="1"/>
</dbReference>
<dbReference type="GO" id="GO:0022857">
    <property type="term" value="F:transmembrane transporter activity"/>
    <property type="evidence" value="ECO:0007669"/>
    <property type="project" value="InterPro"/>
</dbReference>
<feature type="transmembrane region" description="Helical" evidence="4">
    <location>
        <begin position="307"/>
        <end position="330"/>
    </location>
</feature>
<feature type="transmembrane region" description="Helical" evidence="4">
    <location>
        <begin position="256"/>
        <end position="275"/>
    </location>
</feature>
<keyword evidence="1 4" id="KW-0812">Transmembrane</keyword>
<dbReference type="RefSeq" id="WP_210246211.1">
    <property type="nucleotide sequence ID" value="NZ_JACHIL010000002.1"/>
</dbReference>
<feature type="domain" description="Major facilitator superfamily (MFS) profile" evidence="5">
    <location>
        <begin position="13"/>
        <end position="397"/>
    </location>
</feature>
<organism evidence="6 7">
    <name type="scientific">Pseudochrobactrum saccharolyticum</name>
    <dbReference type="NCBI Taxonomy" id="354352"/>
    <lineage>
        <taxon>Bacteria</taxon>
        <taxon>Pseudomonadati</taxon>
        <taxon>Pseudomonadota</taxon>
        <taxon>Alphaproteobacteria</taxon>
        <taxon>Hyphomicrobiales</taxon>
        <taxon>Brucellaceae</taxon>
        <taxon>Pseudochrobactrum</taxon>
    </lineage>
</organism>
<feature type="transmembrane region" description="Helical" evidence="4">
    <location>
        <begin position="12"/>
        <end position="35"/>
    </location>
</feature>
<feature type="transmembrane region" description="Helical" evidence="4">
    <location>
        <begin position="55"/>
        <end position="75"/>
    </location>
</feature>
<dbReference type="InterPro" id="IPR010645">
    <property type="entry name" value="MFS_4"/>
</dbReference>
<dbReference type="InterPro" id="IPR020846">
    <property type="entry name" value="MFS_dom"/>
</dbReference>
<gene>
    <name evidence="6" type="ORF">HNQ68_001372</name>
</gene>
<keyword evidence="3 4" id="KW-0472">Membrane</keyword>
<feature type="transmembrane region" description="Helical" evidence="4">
    <location>
        <begin position="87"/>
        <end position="106"/>
    </location>
</feature>
<evidence type="ECO:0000256" key="3">
    <source>
        <dbReference type="ARBA" id="ARBA00023136"/>
    </source>
</evidence>
<evidence type="ECO:0000256" key="4">
    <source>
        <dbReference type="SAM" id="Phobius"/>
    </source>
</evidence>
<dbReference type="Proteomes" id="UP000531231">
    <property type="component" value="Unassembled WGS sequence"/>
</dbReference>
<proteinExistence type="predicted"/>
<evidence type="ECO:0000256" key="1">
    <source>
        <dbReference type="ARBA" id="ARBA00022692"/>
    </source>
</evidence>
<keyword evidence="7" id="KW-1185">Reference proteome</keyword>
<evidence type="ECO:0000313" key="7">
    <source>
        <dbReference type="Proteomes" id="UP000531231"/>
    </source>
</evidence>
<feature type="transmembrane region" description="Helical" evidence="4">
    <location>
        <begin position="176"/>
        <end position="195"/>
    </location>
</feature>
<dbReference type="AlphaFoldDB" id="A0A7W8AKQ2"/>
<evidence type="ECO:0000259" key="5">
    <source>
        <dbReference type="PROSITE" id="PS50850"/>
    </source>
</evidence>
<dbReference type="SUPFAM" id="SSF103473">
    <property type="entry name" value="MFS general substrate transporter"/>
    <property type="match status" value="1"/>
</dbReference>
<feature type="transmembrane region" description="Helical" evidence="4">
    <location>
        <begin position="282"/>
        <end position="301"/>
    </location>
</feature>
<evidence type="ECO:0000256" key="2">
    <source>
        <dbReference type="ARBA" id="ARBA00022989"/>
    </source>
</evidence>
<dbReference type="PANTHER" id="PTHR23537:SF1">
    <property type="entry name" value="SUGAR TRANSPORTER"/>
    <property type="match status" value="1"/>
</dbReference>
<feature type="transmembrane region" description="Helical" evidence="4">
    <location>
        <begin position="112"/>
        <end position="133"/>
    </location>
</feature>
<comment type="caution">
    <text evidence="6">The sequence shown here is derived from an EMBL/GenBank/DDBJ whole genome shotgun (WGS) entry which is preliminary data.</text>
</comment>
<dbReference type="GO" id="GO:0005886">
    <property type="term" value="C:plasma membrane"/>
    <property type="evidence" value="ECO:0007669"/>
    <property type="project" value="TreeGrafter"/>
</dbReference>
<feature type="transmembrane region" description="Helical" evidence="4">
    <location>
        <begin position="339"/>
        <end position="361"/>
    </location>
</feature>
<name>A0A7W8AKQ2_9HYPH</name>
<sequence length="399" mass="42412">MTTQDPFGKSENALAVVLALAMVPALGLGFARFAYALVLPDMRADLHWSYADAGWMNTSNGIGYLFGALLASRLLRYISAYKMMIINIWLVVASLAFCAVFRDVLILNLLRFIAGLSAGLAFVAGGLLTTGLAQRHPERSSVILGIFYAGPGIGIFLSGLVIPYLIAYLGAGSWPYAWALLALIAAPLALLLIGARGQNVTLYKPDQKSKPYRVDYKAMSGILAGYLFVGAGYIAYMTFMIAWVQNSSGGAMLQSAFWFVIGLGAISSPWICAGIQKKVLHGYGFALLSLVTLIASLLPIFSSGTPLLMVSAAGFGCAFFAVVASTTVYVRRNLPPEGWAAAIGMMTVMFSIGQIVGPVLIGFINDLTHNLSSGLWASAGLLLLAVICGIAQRDLTPVR</sequence>